<keyword evidence="3" id="KW-1185">Reference proteome</keyword>
<dbReference type="RefSeq" id="WP_008628962.1">
    <property type="nucleotide sequence ID" value="NZ_GL883879.1"/>
</dbReference>
<reference evidence="2 3" key="1">
    <citation type="submission" date="2011-02" db="EMBL/GenBank/DDBJ databases">
        <authorList>
            <person name="Weinstock G."/>
            <person name="Sodergren E."/>
            <person name="Clifton S."/>
            <person name="Fulton L."/>
            <person name="Fulton B."/>
            <person name="Courtney L."/>
            <person name="Fronick C."/>
            <person name="Harrison M."/>
            <person name="Strong C."/>
            <person name="Farmer C."/>
            <person name="Delahaunty K."/>
            <person name="Markovic C."/>
            <person name="Hall O."/>
            <person name="Minx P."/>
            <person name="Tomlinson C."/>
            <person name="Mitreva M."/>
            <person name="Hou S."/>
            <person name="Chen J."/>
            <person name="Wollam A."/>
            <person name="Pepin K.H."/>
            <person name="Johnson M."/>
            <person name="Bhonagiri V."/>
            <person name="Zhang X."/>
            <person name="Suruliraj S."/>
            <person name="Warren W."/>
            <person name="Chinwalla A."/>
            <person name="Mardis E.R."/>
            <person name="Wilson R.K."/>
        </authorList>
    </citation>
    <scope>NUCLEOTIDE SEQUENCE [LARGE SCALE GENOMIC DNA]</scope>
    <source>
        <strain evidence="2 3">YIT 11841</strain>
    </source>
</reference>
<proteinExistence type="predicted"/>
<evidence type="ECO:0000313" key="3">
    <source>
        <dbReference type="Proteomes" id="UP000005546"/>
    </source>
</evidence>
<keyword evidence="1" id="KW-0732">Signal</keyword>
<dbReference type="HOGENOM" id="CLU_095662_2_0_10"/>
<accession>F3QX09</accession>
<dbReference type="OrthoDB" id="5348860at2"/>
<gene>
    <name evidence="2" type="ORF">HMPREF9442_02743</name>
</gene>
<dbReference type="Gene3D" id="2.40.128.640">
    <property type="match status" value="1"/>
</dbReference>
<dbReference type="InterPro" id="IPR007298">
    <property type="entry name" value="Cu-R_lipoprotein_NlpE"/>
</dbReference>
<sequence>MKKMNQILAAALLACMAACTSNQKKEAATTETTETEAATAVGDTTALAMTGTFEGIFPAASCEGIRASLTINADSTYTYKREYIGEKDGKYESSGIYHLKAKDLIELITPSSGEKTYFKRVETGFMLSDSLGTVNQGELTGHYILKRQ</sequence>
<name>F3QX09_9BACT</name>
<feature type="chain" id="PRO_5003300991" description="Lipoprotein NlpE" evidence="1">
    <location>
        <begin position="21"/>
        <end position="148"/>
    </location>
</feature>
<dbReference type="STRING" id="762982.HMPREF9442_02743"/>
<evidence type="ECO:0008006" key="4">
    <source>
        <dbReference type="Google" id="ProtNLM"/>
    </source>
</evidence>
<protein>
    <recommendedName>
        <fullName evidence="4">Lipoprotein NlpE</fullName>
    </recommendedName>
</protein>
<evidence type="ECO:0000256" key="1">
    <source>
        <dbReference type="SAM" id="SignalP"/>
    </source>
</evidence>
<dbReference type="EMBL" id="AFBR01000083">
    <property type="protein sequence ID" value="EGG51459.1"/>
    <property type="molecule type" value="Genomic_DNA"/>
</dbReference>
<feature type="signal peptide" evidence="1">
    <location>
        <begin position="1"/>
        <end position="20"/>
    </location>
</feature>
<comment type="caution">
    <text evidence="2">The sequence shown here is derived from an EMBL/GenBank/DDBJ whole genome shotgun (WGS) entry which is preliminary data.</text>
</comment>
<dbReference type="AlphaFoldDB" id="F3QX09"/>
<dbReference type="eggNOG" id="COG3015">
    <property type="taxonomic scope" value="Bacteria"/>
</dbReference>
<evidence type="ECO:0000313" key="2">
    <source>
        <dbReference type="EMBL" id="EGG51459.1"/>
    </source>
</evidence>
<dbReference type="PROSITE" id="PS51257">
    <property type="entry name" value="PROKAR_LIPOPROTEIN"/>
    <property type="match status" value="1"/>
</dbReference>
<organism evidence="2 3">
    <name type="scientific">Paraprevotella xylaniphila YIT 11841</name>
    <dbReference type="NCBI Taxonomy" id="762982"/>
    <lineage>
        <taxon>Bacteria</taxon>
        <taxon>Pseudomonadati</taxon>
        <taxon>Bacteroidota</taxon>
        <taxon>Bacteroidia</taxon>
        <taxon>Bacteroidales</taxon>
        <taxon>Prevotellaceae</taxon>
        <taxon>Paraprevotella</taxon>
    </lineage>
</organism>
<dbReference type="Pfam" id="PF04170">
    <property type="entry name" value="NlpE"/>
    <property type="match status" value="1"/>
</dbReference>
<dbReference type="Proteomes" id="UP000005546">
    <property type="component" value="Unassembled WGS sequence"/>
</dbReference>